<dbReference type="SUPFAM" id="SSF56935">
    <property type="entry name" value="Porins"/>
    <property type="match status" value="1"/>
</dbReference>
<dbReference type="InterPro" id="IPR010104">
    <property type="entry name" value="TonB_rcpt_bac"/>
</dbReference>
<keyword evidence="3" id="KW-0998">Cell outer membrane</keyword>
<evidence type="ECO:0000256" key="3">
    <source>
        <dbReference type="ARBA" id="ARBA00023237"/>
    </source>
</evidence>
<gene>
    <name evidence="7" type="ORF">P0M35_00640</name>
</gene>
<dbReference type="Gene3D" id="2.60.40.1120">
    <property type="entry name" value="Carboxypeptidase-like, regulatory domain"/>
    <property type="match status" value="1"/>
</dbReference>
<dbReference type="InterPro" id="IPR000531">
    <property type="entry name" value="Beta-barrel_TonB"/>
</dbReference>
<dbReference type="InterPro" id="IPR036942">
    <property type="entry name" value="Beta-barrel_TonB_sf"/>
</dbReference>
<evidence type="ECO:0000313" key="7">
    <source>
        <dbReference type="EMBL" id="MDF1610642.1"/>
    </source>
</evidence>
<comment type="caution">
    <text evidence="7">The sequence shown here is derived from an EMBL/GenBank/DDBJ whole genome shotgun (WGS) entry which is preliminary data.</text>
</comment>
<evidence type="ECO:0000256" key="4">
    <source>
        <dbReference type="RuleBase" id="RU003357"/>
    </source>
</evidence>
<keyword evidence="4" id="KW-0798">TonB box</keyword>
<dbReference type="Gene3D" id="2.40.170.20">
    <property type="entry name" value="TonB-dependent receptor, beta-barrel domain"/>
    <property type="match status" value="1"/>
</dbReference>
<dbReference type="PANTHER" id="PTHR40980:SF4">
    <property type="entry name" value="TONB-DEPENDENT RECEPTOR-LIKE BETA-BARREL DOMAIN-CONTAINING PROTEIN"/>
    <property type="match status" value="1"/>
</dbReference>
<evidence type="ECO:0000313" key="8">
    <source>
        <dbReference type="Proteomes" id="UP001221302"/>
    </source>
</evidence>
<evidence type="ECO:0000256" key="1">
    <source>
        <dbReference type="ARBA" id="ARBA00004442"/>
    </source>
</evidence>
<dbReference type="Pfam" id="PF00593">
    <property type="entry name" value="TonB_dep_Rec_b-barrel"/>
    <property type="match status" value="1"/>
</dbReference>
<organism evidence="7 8">
    <name type="scientific">Stygiobacter electus</name>
    <dbReference type="NCBI Taxonomy" id="3032292"/>
    <lineage>
        <taxon>Bacteria</taxon>
        <taxon>Pseudomonadati</taxon>
        <taxon>Ignavibacteriota</taxon>
        <taxon>Ignavibacteria</taxon>
        <taxon>Ignavibacteriales</taxon>
        <taxon>Melioribacteraceae</taxon>
        <taxon>Stygiobacter</taxon>
    </lineage>
</organism>
<dbReference type="Pfam" id="PF13715">
    <property type="entry name" value="CarbopepD_reg_2"/>
    <property type="match status" value="1"/>
</dbReference>
<accession>A0AAE3NYW2</accession>
<evidence type="ECO:0000259" key="5">
    <source>
        <dbReference type="Pfam" id="PF00593"/>
    </source>
</evidence>
<comment type="similarity">
    <text evidence="4">Belongs to the TonB-dependent receptor family.</text>
</comment>
<name>A0AAE3NYW2_9BACT</name>
<dbReference type="Gene3D" id="2.170.130.10">
    <property type="entry name" value="TonB-dependent receptor, plug domain"/>
    <property type="match status" value="1"/>
</dbReference>
<comment type="subcellular location">
    <subcellularLocation>
        <location evidence="1 4">Cell outer membrane</location>
    </subcellularLocation>
</comment>
<dbReference type="AlphaFoldDB" id="A0AAE3NYW2"/>
<dbReference type="RefSeq" id="WP_321534407.1">
    <property type="nucleotide sequence ID" value="NZ_JARGDL010000001.1"/>
</dbReference>
<dbReference type="Proteomes" id="UP001221302">
    <property type="component" value="Unassembled WGS sequence"/>
</dbReference>
<evidence type="ECO:0000259" key="6">
    <source>
        <dbReference type="Pfam" id="PF07715"/>
    </source>
</evidence>
<keyword evidence="2 4" id="KW-0472">Membrane</keyword>
<sequence length="975" mass="109532">MRIILNQLLSVLLLLYFSPGNLFASGTIKGRINDAKTKETLPGANVIIQGTAFGAASNIEGEYIIRNVPEGNFVIKVSYIGYKSKEVSVKISNEKTIELNIELSPETIEAEEIVISAQASGQKSAINQQLSSDRIVNVVSSEKIQSLPDANAAESVGRLPGVSVLRNGGEGTQVVIRGLSPKYNQVTVNGVELASSSPSDRSTEVSMITPNILGSIEVSKTITPDMDANVIGGVVNFELKEAKSKTTDRLPISFSVQGGYNNLSNVYNKFNNYKYLLGVEDRLLDEKLGLMAQLNIERRNLTSNDINIGYDPVATNFTDYRIRNTDLSYNYRDLQRYNAAIVIDYMLTSGKIKFTNFFNYSKSSLIHRVESYNIASNYLDFLSAGSSGNSNDMTNSLELNQNFSFFDLTAKITHSNSLVHSPNEWSLDFLQNSVGLASLTNKPNISPEDVQKIAVIKLEQAYMNGISTSNNNSKENTWSASIDLAKEFEIDNSITGTIKIGSSYRFQDKNFDSDVYDGGGLQYGGAGYVDKLIANYFSLPSNLGYQIPVTLFNDKNFNYGKFLDGQFIMNYPINVGPFEGLFPYLKKNYDEILKNNGWSAFVHDAYLSTTNDFKGNENRYAYYAMANIKFGANFNIILGARFQNLITKYTGMRGIQTRGSVLTYNYYDTVATKSYGYLLPNISVKYRPLDWMDLRFAYSNTLAYPDFQSIIPRINVGSGEINWNNLNLEPSHSFNYDFDISFHENTLGFLSFGCFLKNINKLIYPWSFYVSGTKAIPYFPNKLLGNTTPTGIYKINTYINNSFLIKDYGIEADWQTHFWYLPSVLSGLVLSINYTHILSKANYPYTLIKSTGRTIAYIDTSFSDKLLHQPNNILNISVGYDYKDFSIRIALIYQESIFTGVNFWPQIRTNTASYSRWDIAFKQTLPWNNLELYGAINNLTSVSDKIILQLSEKVQSIQDYGATAYIGIRWNFNNN</sequence>
<dbReference type="InterPro" id="IPR008969">
    <property type="entry name" value="CarboxyPept-like_regulatory"/>
</dbReference>
<keyword evidence="7" id="KW-0675">Receptor</keyword>
<reference evidence="7" key="1">
    <citation type="submission" date="2023-03" db="EMBL/GenBank/DDBJ databases">
        <title>Stygiobacter electus gen. nov., sp. nov., facultatively anaerobic thermotolerant bacterium of the class Ignavibacteria from a well of Yessentuki mineral water deposit.</title>
        <authorList>
            <person name="Podosokorskaya O.A."/>
            <person name="Elcheninov A.G."/>
            <person name="Petrova N.F."/>
            <person name="Zavarzina D.G."/>
            <person name="Kublanov I.V."/>
            <person name="Merkel A.Y."/>
        </authorList>
    </citation>
    <scope>NUCLEOTIDE SEQUENCE</scope>
    <source>
        <strain evidence="7">09-Me</strain>
    </source>
</reference>
<feature type="domain" description="TonB-dependent receptor-like beta-barrel" evidence="5">
    <location>
        <begin position="467"/>
        <end position="939"/>
    </location>
</feature>
<proteinExistence type="inferred from homology"/>
<dbReference type="InterPro" id="IPR037066">
    <property type="entry name" value="Plug_dom_sf"/>
</dbReference>
<dbReference type="InterPro" id="IPR012910">
    <property type="entry name" value="Plug_dom"/>
</dbReference>
<dbReference type="SUPFAM" id="SSF49464">
    <property type="entry name" value="Carboxypeptidase regulatory domain-like"/>
    <property type="match status" value="1"/>
</dbReference>
<dbReference type="GO" id="GO:0009279">
    <property type="term" value="C:cell outer membrane"/>
    <property type="evidence" value="ECO:0007669"/>
    <property type="project" value="UniProtKB-SubCell"/>
</dbReference>
<dbReference type="PANTHER" id="PTHR40980">
    <property type="entry name" value="PLUG DOMAIN-CONTAINING PROTEIN"/>
    <property type="match status" value="1"/>
</dbReference>
<dbReference type="Pfam" id="PF07715">
    <property type="entry name" value="Plug"/>
    <property type="match status" value="1"/>
</dbReference>
<dbReference type="NCBIfam" id="TIGR01782">
    <property type="entry name" value="TonB-Xanth-Caul"/>
    <property type="match status" value="1"/>
</dbReference>
<protein>
    <submittedName>
        <fullName evidence="7">TonB-dependent receptor</fullName>
    </submittedName>
</protein>
<feature type="domain" description="TonB-dependent receptor plug" evidence="6">
    <location>
        <begin position="131"/>
        <end position="234"/>
    </location>
</feature>
<evidence type="ECO:0000256" key="2">
    <source>
        <dbReference type="ARBA" id="ARBA00023136"/>
    </source>
</evidence>
<dbReference type="EMBL" id="JARGDL010000001">
    <property type="protein sequence ID" value="MDF1610642.1"/>
    <property type="molecule type" value="Genomic_DNA"/>
</dbReference>
<keyword evidence="8" id="KW-1185">Reference proteome</keyword>